<accession>A0ABD4W3Q1</accession>
<dbReference type="RefSeq" id="WP_236164567.1">
    <property type="nucleotide sequence ID" value="NZ_BNIA01000055.1"/>
</dbReference>
<sequence>MNKKENLLAYLRKNIGNFVPSKELAQRLNVTTRTVRTYVKSLNESFPEAILADYRGYKLASDPKIIKPTDDDQISQRRFVVLRTILNNDKEGVDEFELAESLFISESSLVADITFLNKLIKSQEVKVVKRLNKYYLEGEEYSKRHLILNLLTSSEFEQFNIDREIQKILGDIKLTDITAMLDGILKRCGVSLNNYFLKNFVFHIAIAIDRANTANNFDNARMVLPPVNKIVSLIVSNVEDKYNLQFMYSDIVELSQLISIEIDKTKSGTDNKLVRKKIKSAVKVALQKMEQVYSLSFSDQDFIDKLLVHVESMYLRFLNGIPARNLSTLNIRIEYPILFDMSVYFCSILSDRLNITISEDETSFIALHFGSFIEQKSSEKKNTNCLDCI</sequence>
<dbReference type="InterPro" id="IPR013196">
    <property type="entry name" value="HTH_11"/>
</dbReference>
<evidence type="ECO:0000256" key="1">
    <source>
        <dbReference type="ARBA" id="ARBA00022737"/>
    </source>
</evidence>
<dbReference type="InterPro" id="IPR011608">
    <property type="entry name" value="PRD"/>
</dbReference>
<dbReference type="Proteomes" id="UP001213083">
    <property type="component" value="Unassembled WGS sequence"/>
</dbReference>
<dbReference type="Gene3D" id="1.10.10.10">
    <property type="entry name" value="Winged helix-like DNA-binding domain superfamily/Winged helix DNA-binding domain"/>
    <property type="match status" value="1"/>
</dbReference>
<keyword evidence="3" id="KW-0010">Activator</keyword>
<evidence type="ECO:0000313" key="6">
    <source>
        <dbReference type="EMBL" id="MDA3783223.1"/>
    </source>
</evidence>
<dbReference type="AlphaFoldDB" id="A0ABD4W3Q1"/>
<dbReference type="Gene3D" id="1.10.1790.10">
    <property type="entry name" value="PRD domain"/>
    <property type="match status" value="1"/>
</dbReference>
<keyword evidence="1" id="KW-0677">Repeat</keyword>
<evidence type="ECO:0000256" key="4">
    <source>
        <dbReference type="ARBA" id="ARBA00023163"/>
    </source>
</evidence>
<name>A0ABD4W3Q1_9LACO</name>
<proteinExistence type="predicted"/>
<feature type="domain" description="PRD" evidence="5">
    <location>
        <begin position="273"/>
        <end position="379"/>
    </location>
</feature>
<dbReference type="PANTHER" id="PTHR30185:SF12">
    <property type="entry name" value="TRANSCRIPTIONAL REGULATOR MANR"/>
    <property type="match status" value="1"/>
</dbReference>
<protein>
    <submittedName>
        <fullName evidence="6">PRD domain-containing protein</fullName>
    </submittedName>
</protein>
<dbReference type="InterPro" id="IPR036634">
    <property type="entry name" value="PRD_sf"/>
</dbReference>
<dbReference type="SUPFAM" id="SSF63520">
    <property type="entry name" value="PTS-regulatory domain, PRD"/>
    <property type="match status" value="2"/>
</dbReference>
<dbReference type="EMBL" id="JAQIEV010000050">
    <property type="protein sequence ID" value="MDA3783223.1"/>
    <property type="molecule type" value="Genomic_DNA"/>
</dbReference>
<keyword evidence="4" id="KW-0804">Transcription</keyword>
<dbReference type="Pfam" id="PF08279">
    <property type="entry name" value="HTH_11"/>
    <property type="match status" value="1"/>
</dbReference>
<gene>
    <name evidence="6" type="ORF">PF593_08820</name>
</gene>
<evidence type="ECO:0000259" key="5">
    <source>
        <dbReference type="PROSITE" id="PS51372"/>
    </source>
</evidence>
<dbReference type="InterPro" id="IPR007737">
    <property type="entry name" value="Mga_HTH"/>
</dbReference>
<dbReference type="PANTHER" id="PTHR30185">
    <property type="entry name" value="CRYPTIC BETA-GLUCOSIDE BGL OPERON ANTITERMINATOR"/>
    <property type="match status" value="1"/>
</dbReference>
<dbReference type="InterPro" id="IPR050661">
    <property type="entry name" value="BglG_antiterminators"/>
</dbReference>
<evidence type="ECO:0000256" key="2">
    <source>
        <dbReference type="ARBA" id="ARBA00023015"/>
    </source>
</evidence>
<evidence type="ECO:0000313" key="7">
    <source>
        <dbReference type="Proteomes" id="UP001213083"/>
    </source>
</evidence>
<comment type="caution">
    <text evidence="6">The sequence shown here is derived from an EMBL/GenBank/DDBJ whole genome shotgun (WGS) entry which is preliminary data.</text>
</comment>
<evidence type="ECO:0000256" key="3">
    <source>
        <dbReference type="ARBA" id="ARBA00023159"/>
    </source>
</evidence>
<dbReference type="Pfam" id="PF00874">
    <property type="entry name" value="PRD"/>
    <property type="match status" value="1"/>
</dbReference>
<reference evidence="6 7" key="1">
    <citation type="submission" date="2023-01" db="EMBL/GenBank/DDBJ databases">
        <title>Sequencing of the bacterial strains from artisanal fermented milk Matsoni.</title>
        <authorList>
            <person name="Rozman V."/>
            <person name="Accetto T."/>
            <person name="Bogovic Matijasic B."/>
        </authorList>
    </citation>
    <scope>NUCLEOTIDE SEQUENCE [LARGE SCALE GENOMIC DNA]</scope>
    <source>
        <strain evidence="7">lbl143</strain>
    </source>
</reference>
<organism evidence="6 7">
    <name type="scientific">Lactobacillus delbrueckii</name>
    <dbReference type="NCBI Taxonomy" id="1584"/>
    <lineage>
        <taxon>Bacteria</taxon>
        <taxon>Bacillati</taxon>
        <taxon>Bacillota</taxon>
        <taxon>Bacilli</taxon>
        <taxon>Lactobacillales</taxon>
        <taxon>Lactobacillaceae</taxon>
        <taxon>Lactobacillus</taxon>
    </lineage>
</organism>
<keyword evidence="2" id="KW-0805">Transcription regulation</keyword>
<dbReference type="InterPro" id="IPR036388">
    <property type="entry name" value="WH-like_DNA-bd_sf"/>
</dbReference>
<dbReference type="PROSITE" id="PS51372">
    <property type="entry name" value="PRD_2"/>
    <property type="match status" value="1"/>
</dbReference>
<dbReference type="Pfam" id="PF05043">
    <property type="entry name" value="Mga"/>
    <property type="match status" value="1"/>
</dbReference>